<keyword evidence="1" id="KW-0540">Nuclease</keyword>
<evidence type="ECO:0000313" key="5">
    <source>
        <dbReference type="Proteomes" id="UP001595748"/>
    </source>
</evidence>
<dbReference type="InterPro" id="IPR016191">
    <property type="entry name" value="Ribonuclease/ribotoxin"/>
</dbReference>
<comment type="caution">
    <text evidence="4">The sequence shown here is derived from an EMBL/GenBank/DDBJ whole genome shotgun (WGS) entry which is preliminary data.</text>
</comment>
<accession>A0ABV8AAF5</accession>
<evidence type="ECO:0000256" key="2">
    <source>
        <dbReference type="ARBA" id="ARBA00022801"/>
    </source>
</evidence>
<dbReference type="EMBL" id="JBHRZF010000187">
    <property type="protein sequence ID" value="MFC3862311.1"/>
    <property type="molecule type" value="Genomic_DNA"/>
</dbReference>
<evidence type="ECO:0000313" key="4">
    <source>
        <dbReference type="EMBL" id="MFC3862311.1"/>
    </source>
</evidence>
<keyword evidence="2" id="KW-0378">Hydrolase</keyword>
<reference evidence="5" key="1">
    <citation type="journal article" date="2019" name="Int. J. Syst. Evol. Microbiol.">
        <title>The Global Catalogue of Microorganisms (GCM) 10K type strain sequencing project: providing services to taxonomists for standard genome sequencing and annotation.</title>
        <authorList>
            <consortium name="The Broad Institute Genomics Platform"/>
            <consortium name="The Broad Institute Genome Sequencing Center for Infectious Disease"/>
            <person name="Wu L."/>
            <person name="Ma J."/>
        </authorList>
    </citation>
    <scope>NUCLEOTIDE SEQUENCE [LARGE SCALE GENOMIC DNA]</scope>
    <source>
        <strain evidence="5">CCTCC AB 2013263</strain>
    </source>
</reference>
<dbReference type="Gene3D" id="3.10.450.30">
    <property type="entry name" value="Microbial ribonucleases"/>
    <property type="match status" value="1"/>
</dbReference>
<name>A0ABV8AAF5_9DEIO</name>
<feature type="signal peptide" evidence="3">
    <location>
        <begin position="1"/>
        <end position="19"/>
    </location>
</feature>
<protein>
    <submittedName>
        <fullName evidence="4">Ribonuclease domain-containing protein</fullName>
    </submittedName>
</protein>
<evidence type="ECO:0000256" key="1">
    <source>
        <dbReference type="ARBA" id="ARBA00022722"/>
    </source>
</evidence>
<dbReference type="InterPro" id="IPR000026">
    <property type="entry name" value="N1-like"/>
</dbReference>
<dbReference type="SUPFAM" id="SSF53933">
    <property type="entry name" value="Microbial ribonucleases"/>
    <property type="match status" value="1"/>
</dbReference>
<keyword evidence="5" id="KW-1185">Reference proteome</keyword>
<dbReference type="CDD" id="cd00607">
    <property type="entry name" value="RNase_Sa"/>
    <property type="match status" value="1"/>
</dbReference>
<dbReference type="RefSeq" id="WP_380080066.1">
    <property type="nucleotide sequence ID" value="NZ_JBHRZF010000187.1"/>
</dbReference>
<dbReference type="Pfam" id="PF00545">
    <property type="entry name" value="Ribonuclease"/>
    <property type="match status" value="1"/>
</dbReference>
<proteinExistence type="predicted"/>
<sequence>MKFAFALASLLLTFLVACEPDTGKQGTQTTSPPAQVQQQVTKDPVSGLKWVSVAELPREGRQVYALIGRGGPFRYSKDGATFGNREGILPSRERGYYREYTVKTPGEGDRGARRIICGGQPVSSLGDCYYTADHYRTFRRIRP</sequence>
<keyword evidence="3" id="KW-0732">Signal</keyword>
<feature type="chain" id="PRO_5046005848" evidence="3">
    <location>
        <begin position="20"/>
        <end position="143"/>
    </location>
</feature>
<organism evidence="4 5">
    <name type="scientific">Deinococcus antarcticus</name>
    <dbReference type="NCBI Taxonomy" id="1298767"/>
    <lineage>
        <taxon>Bacteria</taxon>
        <taxon>Thermotogati</taxon>
        <taxon>Deinococcota</taxon>
        <taxon>Deinococci</taxon>
        <taxon>Deinococcales</taxon>
        <taxon>Deinococcaceae</taxon>
        <taxon>Deinococcus</taxon>
    </lineage>
</organism>
<dbReference type="PROSITE" id="PS51257">
    <property type="entry name" value="PROKAR_LIPOPROTEIN"/>
    <property type="match status" value="1"/>
</dbReference>
<evidence type="ECO:0000256" key="3">
    <source>
        <dbReference type="SAM" id="SignalP"/>
    </source>
</evidence>
<gene>
    <name evidence="4" type="ORF">ACFOPQ_16235</name>
</gene>
<dbReference type="Proteomes" id="UP001595748">
    <property type="component" value="Unassembled WGS sequence"/>
</dbReference>